<gene>
    <name evidence="1" type="ORF">pLG2-0031</name>
</gene>
<sequence>MGVSFMRRIEKEFNKKLAGYERELKKLGCLDDETGLIPISKRRWHVIWWRPVTPAKTIVRSYRLTLDNENLCILGDVEITIYHDGTYGISKEGVPIFINDLLSLKKLFTIFYGTPFNLNFEKIRCVSFNRYCITIPEIYVEKFEVLINYSMILNSCLHEIQKHVEYD</sequence>
<geneLocation type="plasmid" evidence="1">
    <name>pLG2</name>
</geneLocation>
<dbReference type="AlphaFoldDB" id="F6KLQ0"/>
<keyword evidence="1" id="KW-0614">Plasmid</keyword>
<reference evidence="1" key="1">
    <citation type="journal article" date="2011" name="PLoS ONE">
        <title>Intra- and Interspecies Genomic Transfer of the Enterococcus faecalis Pathogenicity Island.</title>
        <authorList>
            <person name="Laverde Gomez J.A."/>
            <person name="Hendrickx A.P."/>
            <person name="Willems R.J."/>
            <person name="Top J."/>
            <person name="Sava I."/>
            <person name="Huebner J."/>
            <person name="Witte W."/>
            <person name="Werner G."/>
        </authorList>
    </citation>
    <scope>NUCLEOTIDE SEQUENCE</scope>
    <source>
        <strain evidence="1">OG1RF x UW3114 T-12</strain>
        <plasmid evidence="1">pLG2</plasmid>
    </source>
</reference>
<organism evidence="1">
    <name type="scientific">Enterococcus faecalis</name>
    <name type="common">Streptococcus faecalis</name>
    <dbReference type="NCBI Taxonomy" id="1351"/>
    <lineage>
        <taxon>Bacteria</taxon>
        <taxon>Bacillati</taxon>
        <taxon>Bacillota</taxon>
        <taxon>Bacilli</taxon>
        <taxon>Lactobacillales</taxon>
        <taxon>Enterococcaceae</taxon>
        <taxon>Enterococcus</taxon>
    </lineage>
</organism>
<name>F6KLQ0_ENTFL</name>
<dbReference type="EMBL" id="HQ426665">
    <property type="protein sequence ID" value="AEF32591.1"/>
    <property type="molecule type" value="Genomic_DNA"/>
</dbReference>
<proteinExistence type="predicted"/>
<evidence type="ECO:0000313" key="1">
    <source>
        <dbReference type="EMBL" id="AEF32591.1"/>
    </source>
</evidence>
<accession>F6KLQ0</accession>
<protein>
    <submittedName>
        <fullName evidence="1">Uncharacterized protein</fullName>
    </submittedName>
</protein>